<protein>
    <submittedName>
        <fullName evidence="1">Uncharacterized protein</fullName>
    </submittedName>
</protein>
<reference evidence="1 2" key="1">
    <citation type="submission" date="2015-12" db="EMBL/GenBank/DDBJ databases">
        <title>Complete genome of Roseateles depolymerans KCTC 42856.</title>
        <authorList>
            <person name="Kim K.M."/>
        </authorList>
    </citation>
    <scope>NUCLEOTIDE SEQUENCE [LARGE SCALE GENOMIC DNA]</scope>
    <source>
        <strain evidence="1 2">KCTC 42856</strain>
    </source>
</reference>
<proteinExistence type="predicted"/>
<keyword evidence="2" id="KW-1185">Reference proteome</keyword>
<gene>
    <name evidence="1" type="ORF">RD2015_2558</name>
</gene>
<dbReference type="KEGG" id="rdp:RD2015_2558"/>
<dbReference type="AlphaFoldDB" id="A0A0U3NF17"/>
<dbReference type="EMBL" id="CP013729">
    <property type="protein sequence ID" value="ALV07024.1"/>
    <property type="molecule type" value="Genomic_DNA"/>
</dbReference>
<accession>A0A0U3NF17</accession>
<evidence type="ECO:0000313" key="2">
    <source>
        <dbReference type="Proteomes" id="UP000060699"/>
    </source>
</evidence>
<evidence type="ECO:0000313" key="1">
    <source>
        <dbReference type="EMBL" id="ALV07024.1"/>
    </source>
</evidence>
<name>A0A0U3NF17_9BURK</name>
<dbReference type="Proteomes" id="UP000060699">
    <property type="component" value="Chromosome"/>
</dbReference>
<dbReference type="STRING" id="76731.RD2015_2558"/>
<dbReference type="OrthoDB" id="9158859at2"/>
<sequence>MWSSPLNPASHSPAHDPAQLWDTSANAVSAAASGSVDLHHCSAAIQACGREIEEAQHLSQATKTGALRLLHTLGTQGTVQVPEGEEQRKQAVAVQWAMERTLPGTEVIMTPELASPFRTLGKPGVDQAQTARLDALKSRFHRMQPLYLIFCHEGIASRPDNAVYSDTILKPAQRAGLPLYEIWLSGNRNHFPHALSGAFILSPNSSEPAIFAIRAAQFDKTQPGAALNLWWAQAPARSGSAVPAAGDPSPAKAARLSDPHISEALSDVLLDWSSYLESQSQQQITELLGPDAAMMTK</sequence>
<organism evidence="1 2">
    <name type="scientific">Roseateles depolymerans</name>
    <dbReference type="NCBI Taxonomy" id="76731"/>
    <lineage>
        <taxon>Bacteria</taxon>
        <taxon>Pseudomonadati</taxon>
        <taxon>Pseudomonadota</taxon>
        <taxon>Betaproteobacteria</taxon>
        <taxon>Burkholderiales</taxon>
        <taxon>Sphaerotilaceae</taxon>
        <taxon>Roseateles</taxon>
    </lineage>
</organism>
<dbReference type="RefSeq" id="WP_058935208.1">
    <property type="nucleotide sequence ID" value="NZ_CP013729.1"/>
</dbReference>